<reference evidence="11 12" key="1">
    <citation type="journal article" date="2019" name="Nat. Microbiol.">
        <title>Mediterranean grassland soil C-N compound turnover is dependent on rainfall and depth, and is mediated by genomically divergent microorganisms.</title>
        <authorList>
            <person name="Diamond S."/>
            <person name="Andeer P.F."/>
            <person name="Li Z."/>
            <person name="Crits-Christoph A."/>
            <person name="Burstein D."/>
            <person name="Anantharaman K."/>
            <person name="Lane K.R."/>
            <person name="Thomas B.C."/>
            <person name="Pan C."/>
            <person name="Northen T.R."/>
            <person name="Banfield J.F."/>
        </authorList>
    </citation>
    <scope>NUCLEOTIDE SEQUENCE [LARGE SCALE GENOMIC DNA]</scope>
    <source>
        <strain evidence="11">NP_7</strain>
    </source>
</reference>
<evidence type="ECO:0000256" key="9">
    <source>
        <dbReference type="SAM" id="SignalP"/>
    </source>
</evidence>
<keyword evidence="4 7" id="KW-0812">Transmembrane</keyword>
<evidence type="ECO:0000313" key="11">
    <source>
        <dbReference type="EMBL" id="TMI77969.1"/>
    </source>
</evidence>
<dbReference type="Gene3D" id="3.10.105.10">
    <property type="entry name" value="Dipeptide-binding Protein, Domain 3"/>
    <property type="match status" value="1"/>
</dbReference>
<feature type="compositionally biased region" description="Basic and acidic residues" evidence="8">
    <location>
        <begin position="799"/>
        <end position="809"/>
    </location>
</feature>
<dbReference type="EMBL" id="VBAO01000414">
    <property type="protein sequence ID" value="TMI77969.1"/>
    <property type="molecule type" value="Genomic_DNA"/>
</dbReference>
<keyword evidence="2 7" id="KW-0813">Transport</keyword>
<comment type="caution">
    <text evidence="11">The sequence shown here is derived from an EMBL/GenBank/DDBJ whole genome shotgun (WGS) entry which is preliminary data.</text>
</comment>
<dbReference type="AlphaFoldDB" id="A0A537J328"/>
<proteinExistence type="inferred from homology"/>
<evidence type="ECO:0000256" key="8">
    <source>
        <dbReference type="SAM" id="MobiDB-lite"/>
    </source>
</evidence>
<dbReference type="InterPro" id="IPR035906">
    <property type="entry name" value="MetI-like_sf"/>
</dbReference>
<evidence type="ECO:0000256" key="3">
    <source>
        <dbReference type="ARBA" id="ARBA00022475"/>
    </source>
</evidence>
<organism evidence="11 12">
    <name type="scientific">Candidatus Segetimicrobium genomatis</name>
    <dbReference type="NCBI Taxonomy" id="2569760"/>
    <lineage>
        <taxon>Bacteria</taxon>
        <taxon>Bacillati</taxon>
        <taxon>Candidatus Sysuimicrobiota</taxon>
        <taxon>Candidatus Sysuimicrobiia</taxon>
        <taxon>Candidatus Sysuimicrobiales</taxon>
        <taxon>Candidatus Segetimicrobiaceae</taxon>
        <taxon>Candidatus Segetimicrobium</taxon>
    </lineage>
</organism>
<keyword evidence="9" id="KW-0732">Signal</keyword>
<dbReference type="GO" id="GO:0005886">
    <property type="term" value="C:plasma membrane"/>
    <property type="evidence" value="ECO:0007669"/>
    <property type="project" value="UniProtKB-SubCell"/>
</dbReference>
<dbReference type="Proteomes" id="UP000320048">
    <property type="component" value="Unassembled WGS sequence"/>
</dbReference>
<dbReference type="Pfam" id="PF00496">
    <property type="entry name" value="SBP_bac_5"/>
    <property type="match status" value="1"/>
</dbReference>
<feature type="compositionally biased region" description="Basic residues" evidence="8">
    <location>
        <begin position="636"/>
        <end position="648"/>
    </location>
</feature>
<feature type="compositionally biased region" description="Low complexity" evidence="8">
    <location>
        <begin position="718"/>
        <end position="737"/>
    </location>
</feature>
<feature type="transmembrane region" description="Helical" evidence="7">
    <location>
        <begin position="877"/>
        <end position="899"/>
    </location>
</feature>
<feature type="compositionally biased region" description="Basic and acidic residues" evidence="8">
    <location>
        <begin position="566"/>
        <end position="578"/>
    </location>
</feature>
<accession>A0A537J328</accession>
<feature type="signal peptide" evidence="9">
    <location>
        <begin position="1"/>
        <end position="19"/>
    </location>
</feature>
<name>A0A537J328_9BACT</name>
<dbReference type="SUPFAM" id="SSF161098">
    <property type="entry name" value="MetI-like"/>
    <property type="match status" value="1"/>
</dbReference>
<dbReference type="InterPro" id="IPR000914">
    <property type="entry name" value="SBP_5_dom"/>
</dbReference>
<evidence type="ECO:0000256" key="5">
    <source>
        <dbReference type="ARBA" id="ARBA00022989"/>
    </source>
</evidence>
<comment type="subcellular location">
    <subcellularLocation>
        <location evidence="1 7">Cell membrane</location>
        <topology evidence="1 7">Multi-pass membrane protein</topology>
    </subcellularLocation>
</comment>
<feature type="transmembrane region" description="Helical" evidence="7">
    <location>
        <begin position="987"/>
        <end position="1014"/>
    </location>
</feature>
<keyword evidence="6 7" id="KW-0472">Membrane</keyword>
<dbReference type="SUPFAM" id="SSF53850">
    <property type="entry name" value="Periplasmic binding protein-like II"/>
    <property type="match status" value="1"/>
</dbReference>
<comment type="similarity">
    <text evidence="7">Belongs to the binding-protein-dependent transport system permease family.</text>
</comment>
<feature type="transmembrane region" description="Helical" evidence="7">
    <location>
        <begin position="1104"/>
        <end position="1127"/>
    </location>
</feature>
<dbReference type="Gene3D" id="1.10.3720.10">
    <property type="entry name" value="MetI-like"/>
    <property type="match status" value="1"/>
</dbReference>
<feature type="compositionally biased region" description="Basic and acidic residues" evidence="8">
    <location>
        <begin position="742"/>
        <end position="757"/>
    </location>
</feature>
<gene>
    <name evidence="11" type="ORF">E6H04_13255</name>
</gene>
<dbReference type="InterPro" id="IPR050366">
    <property type="entry name" value="BP-dependent_transpt_permease"/>
</dbReference>
<feature type="compositionally biased region" description="Basic residues" evidence="8">
    <location>
        <begin position="842"/>
        <end position="858"/>
    </location>
</feature>
<feature type="compositionally biased region" description="Basic and acidic residues" evidence="8">
    <location>
        <begin position="649"/>
        <end position="660"/>
    </location>
</feature>
<dbReference type="GO" id="GO:0055085">
    <property type="term" value="P:transmembrane transport"/>
    <property type="evidence" value="ECO:0007669"/>
    <property type="project" value="InterPro"/>
</dbReference>
<feature type="transmembrane region" description="Helical" evidence="7">
    <location>
        <begin position="1056"/>
        <end position="1084"/>
    </location>
</feature>
<feature type="region of interest" description="Disordered" evidence="8">
    <location>
        <begin position="829"/>
        <end position="866"/>
    </location>
</feature>
<evidence type="ECO:0000259" key="10">
    <source>
        <dbReference type="PROSITE" id="PS50928"/>
    </source>
</evidence>
<evidence type="ECO:0000256" key="1">
    <source>
        <dbReference type="ARBA" id="ARBA00004651"/>
    </source>
</evidence>
<feature type="region of interest" description="Disordered" evidence="8">
    <location>
        <begin position="540"/>
        <end position="809"/>
    </location>
</feature>
<evidence type="ECO:0000256" key="7">
    <source>
        <dbReference type="RuleBase" id="RU363032"/>
    </source>
</evidence>
<keyword evidence="5 7" id="KW-1133">Transmembrane helix</keyword>
<feature type="transmembrane region" description="Helical" evidence="7">
    <location>
        <begin position="943"/>
        <end position="967"/>
    </location>
</feature>
<evidence type="ECO:0000313" key="12">
    <source>
        <dbReference type="Proteomes" id="UP000320048"/>
    </source>
</evidence>
<dbReference type="Gene3D" id="3.90.76.10">
    <property type="entry name" value="Dipeptide-binding Protein, Domain 1"/>
    <property type="match status" value="1"/>
</dbReference>
<evidence type="ECO:0000256" key="2">
    <source>
        <dbReference type="ARBA" id="ARBA00022448"/>
    </source>
</evidence>
<evidence type="ECO:0000256" key="4">
    <source>
        <dbReference type="ARBA" id="ARBA00022692"/>
    </source>
</evidence>
<dbReference type="CDD" id="cd08512">
    <property type="entry name" value="PBP2_NikA_DppA_OppA_like_7"/>
    <property type="match status" value="1"/>
</dbReference>
<sequence>MGLRTYLCVALVFAVVGSAAMNRPGLGAAGATRTDVLVIAKDISDIRTPDPSKAYDVGGVFLQFPIYSRLVRQRAPNFWKIEPDLAESWSVAPDATTYTFKLRKDAVFASGNPVTSEDVRFSLLRAKNIKGYGAFLADPIKTVEVVDAQTARVVLNDPDATFLAALAAGVFSIVDSKTVRAQGGVETVGADSLDRAEQWFYTHSAGAGPYVLQRYTRETEIVHERNERYYGVKPFFREVIVKHIKDPGTQSLTLQRGDVDMALDLSVDQAEDLRGKSGVTLFEDPSAYTVYLGLNTSTPPWDNVRAREAVKYAIDYDGIVSGIMRRHGRRIGGIMMPGMLGFPESLNTALLYRHDQAKAVGLMKEAGVSKASVPLTWAAGTNYGALPLDRLAQKLRGDLGKIGIDLRLQPVQQSIFLTYYRQGKPQTAIGFWFPDFMDPDNWSYFVTGFINKRLHWQNPEAAKLVGQAQKTADPQARASMYERYNKMLAAPDAPYVFLAQPTNLTAARDNITDFKFHPLYFLAAPRPAVLPGDGPLPLQAGAAGTADARRHHRRHVSRVASVAHRSRPDQPRGSRDPEPGPGRGVPASVGARPAGRRPVPHLSRQPAARRSRDLDCDEPAGPDRAGPLPAGDGRAGHRRRGRRGHRRREPRDPGGGDPRLRRGRRRARGRGDRGGGPHVLVCDPPALDGLLSPRLGAAPRPSDLGARPARADHRHVCAGQPAPGAPGPLCRRVAPSRAARRGARDDRGRVRDPDHAGKHARSPRPRLRADRAGQGADPVGRGAPPRPSQRPNPHHHDRGHPLRAADVRDRDDRDDLLLARAGAVRVLFRGQPGLPGGDGGRAGRRRHLRRDQPRRRPAVRPGEPAGPVPVIRWRRHLGLLVGGAAVAVSVVAAGAAPLLTPYGWDEQHLEAAFHPPTPVHPFGTDDLGRDVLTRVLYGGRYTLALAGSVVALAGLAGMMIGAFSGYVGGWADEGVMRATELVMAFPAIILAMAIVVALGPGLVNAGLAMGLVWWPPYARLARGEVLAVRTLEYVEAAAAIGQTPWGIFRRTILPNVLPGMVVLATIDLGAAIVTGAGLSFLGLGATPPAPEWGAMVSAGRELLAQWWVATFPGLAIFLTVIAFNFVGDGIRDVLDPRRRGS</sequence>
<feature type="domain" description="ABC transmembrane type-1" evidence="10">
    <location>
        <begin position="939"/>
        <end position="1127"/>
    </location>
</feature>
<feature type="chain" id="PRO_5021961676" evidence="9">
    <location>
        <begin position="20"/>
        <end position="1141"/>
    </location>
</feature>
<keyword evidence="3" id="KW-1003">Cell membrane</keyword>
<dbReference type="PANTHER" id="PTHR43386:SF1">
    <property type="entry name" value="D,D-DIPEPTIDE TRANSPORT SYSTEM PERMEASE PROTEIN DDPC-RELATED"/>
    <property type="match status" value="1"/>
</dbReference>
<dbReference type="InterPro" id="IPR000515">
    <property type="entry name" value="MetI-like"/>
</dbReference>
<evidence type="ECO:0000256" key="6">
    <source>
        <dbReference type="ARBA" id="ARBA00023136"/>
    </source>
</evidence>
<dbReference type="PANTHER" id="PTHR43386">
    <property type="entry name" value="OLIGOPEPTIDE TRANSPORT SYSTEM PERMEASE PROTEIN APPC"/>
    <property type="match status" value="1"/>
</dbReference>
<dbReference type="Pfam" id="PF00528">
    <property type="entry name" value="BPD_transp_1"/>
    <property type="match status" value="1"/>
</dbReference>
<dbReference type="PROSITE" id="PS50928">
    <property type="entry name" value="ABC_TM1"/>
    <property type="match status" value="1"/>
</dbReference>
<protein>
    <submittedName>
        <fullName evidence="11">ABC transporter permease subunit</fullName>
    </submittedName>
</protein>
<dbReference type="Gene3D" id="3.40.190.10">
    <property type="entry name" value="Periplasmic binding protein-like II"/>
    <property type="match status" value="1"/>
</dbReference>
<dbReference type="CDD" id="cd06261">
    <property type="entry name" value="TM_PBP2"/>
    <property type="match status" value="1"/>
</dbReference>